<keyword evidence="2" id="KW-1185">Reference proteome</keyword>
<dbReference type="EMBL" id="AZIM01002524">
    <property type="protein sequence ID" value="ETE63872.1"/>
    <property type="molecule type" value="Genomic_DNA"/>
</dbReference>
<feature type="non-terminal residue" evidence="1">
    <location>
        <position position="633"/>
    </location>
</feature>
<gene>
    <name evidence="1" type="ORF">L345_10360</name>
</gene>
<proteinExistence type="predicted"/>
<comment type="caution">
    <text evidence="1">The sequence shown here is derived from an EMBL/GenBank/DDBJ whole genome shotgun (WGS) entry which is preliminary data.</text>
</comment>
<name>V8NQN7_OPHHA</name>
<evidence type="ECO:0000313" key="2">
    <source>
        <dbReference type="Proteomes" id="UP000018936"/>
    </source>
</evidence>
<reference evidence="1 2" key="1">
    <citation type="journal article" date="2013" name="Proc. Natl. Acad. Sci. U.S.A.">
        <title>The king cobra genome reveals dynamic gene evolution and adaptation in the snake venom system.</title>
        <authorList>
            <person name="Vonk F.J."/>
            <person name="Casewell N.R."/>
            <person name="Henkel C.V."/>
            <person name="Heimberg A.M."/>
            <person name="Jansen H.J."/>
            <person name="McCleary R.J."/>
            <person name="Kerkkamp H.M."/>
            <person name="Vos R.A."/>
            <person name="Guerreiro I."/>
            <person name="Calvete J.J."/>
            <person name="Wuster W."/>
            <person name="Woods A.E."/>
            <person name="Logan J.M."/>
            <person name="Harrison R.A."/>
            <person name="Castoe T.A."/>
            <person name="de Koning A.P."/>
            <person name="Pollock D.D."/>
            <person name="Yandell M."/>
            <person name="Calderon D."/>
            <person name="Renjifo C."/>
            <person name="Currier R.B."/>
            <person name="Salgado D."/>
            <person name="Pla D."/>
            <person name="Sanz L."/>
            <person name="Hyder A.S."/>
            <person name="Ribeiro J.M."/>
            <person name="Arntzen J.W."/>
            <person name="van den Thillart G.E."/>
            <person name="Boetzer M."/>
            <person name="Pirovano W."/>
            <person name="Dirks R.P."/>
            <person name="Spaink H.P."/>
            <person name="Duboule D."/>
            <person name="McGlinn E."/>
            <person name="Kini R.M."/>
            <person name="Richardson M.K."/>
        </authorList>
    </citation>
    <scope>NUCLEOTIDE SEQUENCE</scope>
    <source>
        <tissue evidence="1">Blood</tissue>
    </source>
</reference>
<evidence type="ECO:0000313" key="1">
    <source>
        <dbReference type="EMBL" id="ETE63872.1"/>
    </source>
</evidence>
<feature type="non-terminal residue" evidence="1">
    <location>
        <position position="1"/>
    </location>
</feature>
<accession>V8NQN7</accession>
<sequence length="633" mass="70786">MDMMVVTVLQLKLHFFSYASDVGEYIKTVKLQPWCRNLRLAWFEPSADIARNEPPYSFQLLTSGDNASENVQGGKATGNDFIPAELIKSNVDWQIPGLTPLWKKNLKNSTTDKYFLLLLHKLHINIIQDVESVNTFCPKVSSPYPTSGTNSIHNSDEKERGYTIISTAVFFCNLFSEAKQFVFTPCVLSTQPGLASWDLSLPLCMTIEREEHSKRRPTGLKRSCRIDLRFRRSKVSMEMENPSFELNCQKLGPKDQEPVTKDTMEYFYTVLAKVEGKREFKGEISTKNINATGQKFNLNTCTKSHLHQLYQAKNIARIYSISVNNNAQPLLISNGNPQDKSKVFWSLLENMGWMDWDVLIRAGKLLVIKNHLTFGEEPITQTVSNWTVQLFKRNPKVGKWGNEAEKHNTLGCLPVPSPGLVEEAQQVHQEATGVTQLAVLCLQPPVDTFQLTDLEQVLLQLPVHVLDQPATLHQCRQLLSLLLAQAVHQLLLAAAWPGLPRWPGHQTMEEVAEEEEPVGWRDRGPGVAAAAAEAPGTSLTQLQPVQSGGRRSNRNCFSFGGKNTNAMLSSLKAKITYTILSSMVQLRLMLCKSVSTWAISQLATLIVSGCADITRNTAELTGQLPCEVIILIP</sequence>
<dbReference type="Proteomes" id="UP000018936">
    <property type="component" value="Unassembled WGS sequence"/>
</dbReference>
<dbReference type="AlphaFoldDB" id="V8NQN7"/>
<protein>
    <submittedName>
        <fullName evidence="1">Uncharacterized protein</fullName>
    </submittedName>
</protein>
<organism evidence="1 2">
    <name type="scientific">Ophiophagus hannah</name>
    <name type="common">King cobra</name>
    <name type="synonym">Naja hannah</name>
    <dbReference type="NCBI Taxonomy" id="8665"/>
    <lineage>
        <taxon>Eukaryota</taxon>
        <taxon>Metazoa</taxon>
        <taxon>Chordata</taxon>
        <taxon>Craniata</taxon>
        <taxon>Vertebrata</taxon>
        <taxon>Euteleostomi</taxon>
        <taxon>Lepidosauria</taxon>
        <taxon>Squamata</taxon>
        <taxon>Bifurcata</taxon>
        <taxon>Unidentata</taxon>
        <taxon>Episquamata</taxon>
        <taxon>Toxicofera</taxon>
        <taxon>Serpentes</taxon>
        <taxon>Colubroidea</taxon>
        <taxon>Elapidae</taxon>
        <taxon>Elapinae</taxon>
        <taxon>Ophiophagus</taxon>
    </lineage>
</organism>